<gene>
    <name evidence="3" type="ORF">SAMN05216298_4979</name>
</gene>
<feature type="region of interest" description="Disordered" evidence="1">
    <location>
        <begin position="58"/>
        <end position="78"/>
    </location>
</feature>
<sequence>MTGTEADFKTVTDLVIGLIAGVDDGQLAAPTPCEHYTVGHLLDHMLGLALAFTAAARGEHGPHNDAPPAAPSPTPPHDWRPLLEARFQVLADAWTAPEAWEGDATAGGVTFPAAIMGLVALNEVAVHGWDLATATGQPYELDPATVDLLTAFVGQDADDQSAREGIYAPPVEPSSDATAQDRLIALTGRDPRWSA</sequence>
<organism evidence="3 4">
    <name type="scientific">Glycomyces sambucus</name>
    <dbReference type="NCBI Taxonomy" id="380244"/>
    <lineage>
        <taxon>Bacteria</taxon>
        <taxon>Bacillati</taxon>
        <taxon>Actinomycetota</taxon>
        <taxon>Actinomycetes</taxon>
        <taxon>Glycomycetales</taxon>
        <taxon>Glycomycetaceae</taxon>
        <taxon>Glycomyces</taxon>
    </lineage>
</organism>
<dbReference type="STRING" id="380244.SAMN05216298_4979"/>
<dbReference type="OrthoDB" id="5185819at2"/>
<dbReference type="SUPFAM" id="SSF109854">
    <property type="entry name" value="DinB/YfiT-like putative metalloenzymes"/>
    <property type="match status" value="1"/>
</dbReference>
<evidence type="ECO:0000313" key="3">
    <source>
        <dbReference type="EMBL" id="SDL73703.1"/>
    </source>
</evidence>
<protein>
    <submittedName>
        <fullName evidence="3">TIGR03086 family protein</fullName>
    </submittedName>
</protein>
<proteinExistence type="predicted"/>
<dbReference type="InterPro" id="IPR024344">
    <property type="entry name" value="MDMPI_metal-binding"/>
</dbReference>
<accession>A0A1G9MHY8</accession>
<dbReference type="InterPro" id="IPR017520">
    <property type="entry name" value="CHP03086"/>
</dbReference>
<dbReference type="InterPro" id="IPR017517">
    <property type="entry name" value="Maleyloyr_isom"/>
</dbReference>
<dbReference type="AlphaFoldDB" id="A0A1G9MHY8"/>
<dbReference type="InterPro" id="IPR034660">
    <property type="entry name" value="DinB/YfiT-like"/>
</dbReference>
<feature type="region of interest" description="Disordered" evidence="1">
    <location>
        <begin position="159"/>
        <end position="180"/>
    </location>
</feature>
<feature type="domain" description="Mycothiol-dependent maleylpyruvate isomerase metal-binding" evidence="2">
    <location>
        <begin position="14"/>
        <end position="132"/>
    </location>
</feature>
<reference evidence="4" key="1">
    <citation type="submission" date="2016-10" db="EMBL/GenBank/DDBJ databases">
        <authorList>
            <person name="Varghese N."/>
            <person name="Submissions S."/>
        </authorList>
    </citation>
    <scope>NUCLEOTIDE SEQUENCE [LARGE SCALE GENOMIC DNA]</scope>
    <source>
        <strain evidence="4">CGMCC 4.3147</strain>
    </source>
</reference>
<dbReference type="NCBIfam" id="TIGR03083">
    <property type="entry name" value="maleylpyruvate isomerase family mycothiol-dependent enzyme"/>
    <property type="match status" value="1"/>
</dbReference>
<name>A0A1G9MHY8_9ACTN</name>
<dbReference type="EMBL" id="FNGF01000009">
    <property type="protein sequence ID" value="SDL73703.1"/>
    <property type="molecule type" value="Genomic_DNA"/>
</dbReference>
<evidence type="ECO:0000259" key="2">
    <source>
        <dbReference type="Pfam" id="PF11716"/>
    </source>
</evidence>
<evidence type="ECO:0000313" key="4">
    <source>
        <dbReference type="Proteomes" id="UP000198662"/>
    </source>
</evidence>
<dbReference type="Proteomes" id="UP000198662">
    <property type="component" value="Unassembled WGS sequence"/>
</dbReference>
<dbReference type="Gene3D" id="1.20.120.450">
    <property type="entry name" value="dinb family like domain"/>
    <property type="match status" value="1"/>
</dbReference>
<dbReference type="Pfam" id="PF11716">
    <property type="entry name" value="MDMPI_N"/>
    <property type="match status" value="1"/>
</dbReference>
<dbReference type="NCBIfam" id="TIGR03086">
    <property type="entry name" value="TIGR03086 family metal-binding protein"/>
    <property type="match status" value="1"/>
</dbReference>
<dbReference type="RefSeq" id="WP_091054156.1">
    <property type="nucleotide sequence ID" value="NZ_FNGF01000009.1"/>
</dbReference>
<evidence type="ECO:0000256" key="1">
    <source>
        <dbReference type="SAM" id="MobiDB-lite"/>
    </source>
</evidence>
<keyword evidence="4" id="KW-1185">Reference proteome</keyword>
<dbReference type="GO" id="GO:0046872">
    <property type="term" value="F:metal ion binding"/>
    <property type="evidence" value="ECO:0007669"/>
    <property type="project" value="InterPro"/>
</dbReference>